<protein>
    <submittedName>
        <fullName evidence="3">Uncharacterized protein</fullName>
    </submittedName>
</protein>
<keyword evidence="2" id="KW-0732">Signal</keyword>
<dbReference type="Proteomes" id="UP001064489">
    <property type="component" value="Chromosome 5"/>
</dbReference>
<proteinExistence type="predicted"/>
<evidence type="ECO:0000256" key="2">
    <source>
        <dbReference type="SAM" id="SignalP"/>
    </source>
</evidence>
<accession>A0AAD5IV27</accession>
<keyword evidence="4" id="KW-1185">Reference proteome</keyword>
<feature type="compositionally biased region" description="Polar residues" evidence="1">
    <location>
        <begin position="28"/>
        <end position="53"/>
    </location>
</feature>
<organism evidence="3 4">
    <name type="scientific">Acer negundo</name>
    <name type="common">Box elder</name>
    <dbReference type="NCBI Taxonomy" id="4023"/>
    <lineage>
        <taxon>Eukaryota</taxon>
        <taxon>Viridiplantae</taxon>
        <taxon>Streptophyta</taxon>
        <taxon>Embryophyta</taxon>
        <taxon>Tracheophyta</taxon>
        <taxon>Spermatophyta</taxon>
        <taxon>Magnoliopsida</taxon>
        <taxon>eudicotyledons</taxon>
        <taxon>Gunneridae</taxon>
        <taxon>Pentapetalae</taxon>
        <taxon>rosids</taxon>
        <taxon>malvids</taxon>
        <taxon>Sapindales</taxon>
        <taxon>Sapindaceae</taxon>
        <taxon>Hippocastanoideae</taxon>
        <taxon>Acereae</taxon>
        <taxon>Acer</taxon>
    </lineage>
</organism>
<evidence type="ECO:0000256" key="1">
    <source>
        <dbReference type="SAM" id="MobiDB-lite"/>
    </source>
</evidence>
<feature type="signal peptide" evidence="2">
    <location>
        <begin position="1"/>
        <end position="26"/>
    </location>
</feature>
<dbReference type="EMBL" id="JAJSOW010000102">
    <property type="protein sequence ID" value="KAI9177126.1"/>
    <property type="molecule type" value="Genomic_DNA"/>
</dbReference>
<gene>
    <name evidence="3" type="ORF">LWI28_011396</name>
</gene>
<feature type="chain" id="PRO_5042289808" evidence="2">
    <location>
        <begin position="27"/>
        <end position="81"/>
    </location>
</feature>
<comment type="caution">
    <text evidence="3">The sequence shown here is derived from an EMBL/GenBank/DDBJ whole genome shotgun (WGS) entry which is preliminary data.</text>
</comment>
<sequence length="81" mass="8843">MSEIWRSRSLRSLLLFCSISLQFISAFSDDSSSGKGKQTEAQATPKSSSNTGAKASGTDKVVRKTEFLVTEQFRKLVPLVA</sequence>
<reference evidence="3" key="1">
    <citation type="journal article" date="2022" name="Plant J.">
        <title>Strategies of tolerance reflected in two North American maple genomes.</title>
        <authorList>
            <person name="McEvoy S.L."/>
            <person name="Sezen U.U."/>
            <person name="Trouern-Trend A."/>
            <person name="McMahon S.M."/>
            <person name="Schaberg P.G."/>
            <person name="Yang J."/>
            <person name="Wegrzyn J.L."/>
            <person name="Swenson N.G."/>
        </authorList>
    </citation>
    <scope>NUCLEOTIDE SEQUENCE</scope>
    <source>
        <strain evidence="3">91603</strain>
    </source>
</reference>
<feature type="region of interest" description="Disordered" evidence="1">
    <location>
        <begin position="28"/>
        <end position="59"/>
    </location>
</feature>
<dbReference type="AlphaFoldDB" id="A0AAD5IV27"/>
<name>A0AAD5IV27_ACENE</name>
<evidence type="ECO:0000313" key="4">
    <source>
        <dbReference type="Proteomes" id="UP001064489"/>
    </source>
</evidence>
<reference evidence="3" key="2">
    <citation type="submission" date="2023-02" db="EMBL/GenBank/DDBJ databases">
        <authorList>
            <person name="Swenson N.G."/>
            <person name="Wegrzyn J.L."/>
            <person name="Mcevoy S.L."/>
        </authorList>
    </citation>
    <scope>NUCLEOTIDE SEQUENCE</scope>
    <source>
        <strain evidence="3">91603</strain>
        <tissue evidence="3">Leaf</tissue>
    </source>
</reference>
<evidence type="ECO:0000313" key="3">
    <source>
        <dbReference type="EMBL" id="KAI9177126.1"/>
    </source>
</evidence>